<organism evidence="1 2">
    <name type="scientific">Salmonella phage Stitch</name>
    <dbReference type="NCBI Taxonomy" id="2991861"/>
    <lineage>
        <taxon>Viruses</taxon>
        <taxon>Duplodnaviria</taxon>
        <taxon>Heunggongvirae</taxon>
        <taxon>Uroviricota</taxon>
        <taxon>Caudoviricetes</taxon>
        <taxon>Demerecviridae</taxon>
        <taxon>Markadamsvirinae</taxon>
        <taxon>Epseptimavirus</taxon>
        <taxon>Epseptimavirus stitch</taxon>
    </lineage>
</organism>
<protein>
    <submittedName>
        <fullName evidence="1">Uncharacterized protein</fullName>
    </submittedName>
</protein>
<gene>
    <name evidence="1" type="ORF">CPT_Stitch52</name>
</gene>
<sequence length="131" mass="16549">MSRTYRKQSGDRHWRDAHRSTYNFHSTNIRIPYIYTDRDGKQWKYYQVRSNEAWAKTWDEIEKEIQENIIRNEKKDGHWWDSVSRNVKWHSNKMVRQGNRRELHRVMKDPENYDYNRDHDLRKRGLWWCYD</sequence>
<proteinExistence type="predicted"/>
<name>A0A0A0RWD8_9CAUD</name>
<dbReference type="RefSeq" id="YP_009145993.1">
    <property type="nucleotide sequence ID" value="NC_027297.1"/>
</dbReference>
<evidence type="ECO:0000313" key="2">
    <source>
        <dbReference type="Proteomes" id="UP000030204"/>
    </source>
</evidence>
<dbReference type="GeneID" id="24598747"/>
<accession>A0A0A0RWD8</accession>
<dbReference type="Pfam" id="PF23967">
    <property type="entry name" value="DUF7295"/>
    <property type="match status" value="1"/>
</dbReference>
<dbReference type="EMBL" id="KM236244">
    <property type="protein sequence ID" value="AIW04003.1"/>
    <property type="molecule type" value="Genomic_DNA"/>
</dbReference>
<evidence type="ECO:0000313" key="1">
    <source>
        <dbReference type="EMBL" id="AIW04003.1"/>
    </source>
</evidence>
<dbReference type="KEGG" id="vg:24598747"/>
<keyword evidence="2" id="KW-1185">Reference proteome</keyword>
<dbReference type="Proteomes" id="UP000030204">
    <property type="component" value="Segment"/>
</dbReference>
<dbReference type="InterPro" id="IPR055719">
    <property type="entry name" value="DUF7295"/>
</dbReference>
<reference evidence="1 2" key="1">
    <citation type="journal article" date="2015" name="Genome Announc.">
        <title>Complete Genome of Salmonella enterica Serovar Typhimurium T5-Like Siphophage Stitch.</title>
        <authorList>
            <person name="Grover J.M."/>
            <person name="Luna A.J."/>
            <person name="Wood T.L."/>
            <person name="Chamakura K.R."/>
            <person name="Kuty Everett G.F."/>
        </authorList>
    </citation>
    <scope>NUCLEOTIDE SEQUENCE [LARGE SCALE GENOMIC DNA]</scope>
</reference>
<dbReference type="OrthoDB" id="14264at10239"/>